<feature type="region of interest" description="Disordered" evidence="6">
    <location>
        <begin position="392"/>
        <end position="428"/>
    </location>
</feature>
<feature type="region of interest" description="Disordered" evidence="6">
    <location>
        <begin position="228"/>
        <end position="325"/>
    </location>
</feature>
<dbReference type="InterPro" id="IPR002501">
    <property type="entry name" value="PsdUridine_synth_N"/>
</dbReference>
<feature type="compositionally biased region" description="Basic residues" evidence="6">
    <location>
        <begin position="55"/>
        <end position="69"/>
    </location>
</feature>
<dbReference type="Pfam" id="PF01509">
    <property type="entry name" value="TruB_N"/>
    <property type="match status" value="1"/>
</dbReference>
<comment type="similarity">
    <text evidence="2">Belongs to the pseudouridine synthase TruB family.</text>
</comment>
<feature type="compositionally biased region" description="Basic and acidic residues" evidence="6">
    <location>
        <begin position="392"/>
        <end position="417"/>
    </location>
</feature>
<reference evidence="8" key="1">
    <citation type="journal article" date="2020" name="Stud. Mycol.">
        <title>101 Dothideomycetes genomes: a test case for predicting lifestyles and emergence of pathogens.</title>
        <authorList>
            <person name="Haridas S."/>
            <person name="Albert R."/>
            <person name="Binder M."/>
            <person name="Bloem J."/>
            <person name="Labutti K."/>
            <person name="Salamov A."/>
            <person name="Andreopoulos B."/>
            <person name="Baker S."/>
            <person name="Barry K."/>
            <person name="Bills G."/>
            <person name="Bluhm B."/>
            <person name="Cannon C."/>
            <person name="Castanera R."/>
            <person name="Culley D."/>
            <person name="Daum C."/>
            <person name="Ezra D."/>
            <person name="Gonzalez J."/>
            <person name="Henrissat B."/>
            <person name="Kuo A."/>
            <person name="Liang C."/>
            <person name="Lipzen A."/>
            <person name="Lutzoni F."/>
            <person name="Magnuson J."/>
            <person name="Mondo S."/>
            <person name="Nolan M."/>
            <person name="Ohm R."/>
            <person name="Pangilinan J."/>
            <person name="Park H.-J."/>
            <person name="Ramirez L."/>
            <person name="Alfaro M."/>
            <person name="Sun H."/>
            <person name="Tritt A."/>
            <person name="Yoshinaga Y."/>
            <person name="Zwiers L.-H."/>
            <person name="Turgeon B."/>
            <person name="Goodwin S."/>
            <person name="Spatafora J."/>
            <person name="Crous P."/>
            <person name="Grigoriev I."/>
        </authorList>
    </citation>
    <scope>NUCLEOTIDE SEQUENCE</scope>
    <source>
        <strain evidence="8">Tuck. ex Michener</strain>
    </source>
</reference>
<name>A0A6A6HL78_VIRVR</name>
<dbReference type="GO" id="GO:0005634">
    <property type="term" value="C:nucleus"/>
    <property type="evidence" value="ECO:0007669"/>
    <property type="project" value="TreeGrafter"/>
</dbReference>
<dbReference type="InterPro" id="IPR020103">
    <property type="entry name" value="PsdUridine_synth_cat_dom_sf"/>
</dbReference>
<dbReference type="GO" id="GO:0160148">
    <property type="term" value="F:tRNA pseudouridine(55) synthase activity"/>
    <property type="evidence" value="ECO:0007669"/>
    <property type="project" value="UniProtKB-EC"/>
</dbReference>
<dbReference type="EMBL" id="ML991774">
    <property type="protein sequence ID" value="KAF2238895.1"/>
    <property type="molecule type" value="Genomic_DNA"/>
</dbReference>
<dbReference type="GO" id="GO:1990481">
    <property type="term" value="P:mRNA pseudouridine synthesis"/>
    <property type="evidence" value="ECO:0007669"/>
    <property type="project" value="TreeGrafter"/>
</dbReference>
<evidence type="ECO:0000256" key="5">
    <source>
        <dbReference type="ARBA" id="ARBA00023235"/>
    </source>
</evidence>
<dbReference type="PANTHER" id="PTHR13767:SF2">
    <property type="entry name" value="PSEUDOURIDYLATE SYNTHASE TRUB1"/>
    <property type="match status" value="1"/>
</dbReference>
<dbReference type="InterPro" id="IPR014780">
    <property type="entry name" value="tRNA_psdUridine_synth_TruB"/>
</dbReference>
<keyword evidence="5" id="KW-0413">Isomerase</keyword>
<gene>
    <name evidence="8" type="ORF">EV356DRAFT_516777</name>
</gene>
<protein>
    <recommendedName>
        <fullName evidence="3">tRNA pseudouridine(55) synthase</fullName>
        <ecNumber evidence="3">5.4.99.25</ecNumber>
    </recommendedName>
</protein>
<keyword evidence="9" id="KW-1185">Reference proteome</keyword>
<keyword evidence="4" id="KW-0819">tRNA processing</keyword>
<dbReference type="GO" id="GO:0006400">
    <property type="term" value="P:tRNA modification"/>
    <property type="evidence" value="ECO:0007669"/>
    <property type="project" value="TreeGrafter"/>
</dbReference>
<evidence type="ECO:0000259" key="7">
    <source>
        <dbReference type="Pfam" id="PF01509"/>
    </source>
</evidence>
<accession>A0A6A6HL78</accession>
<feature type="domain" description="Pseudouridine synthase II N-terminal" evidence="7">
    <location>
        <begin position="67"/>
        <end position="194"/>
    </location>
</feature>
<dbReference type="Proteomes" id="UP000800092">
    <property type="component" value="Unassembled WGS sequence"/>
</dbReference>
<feature type="region of interest" description="Disordered" evidence="6">
    <location>
        <begin position="46"/>
        <end position="71"/>
    </location>
</feature>
<evidence type="ECO:0000256" key="1">
    <source>
        <dbReference type="ARBA" id="ARBA00001166"/>
    </source>
</evidence>
<evidence type="ECO:0000256" key="4">
    <source>
        <dbReference type="ARBA" id="ARBA00022694"/>
    </source>
</evidence>
<dbReference type="HAMAP" id="MF_01080">
    <property type="entry name" value="TruB_bact"/>
    <property type="match status" value="1"/>
</dbReference>
<dbReference type="GO" id="GO:0003723">
    <property type="term" value="F:RNA binding"/>
    <property type="evidence" value="ECO:0007669"/>
    <property type="project" value="InterPro"/>
</dbReference>
<dbReference type="PANTHER" id="PTHR13767">
    <property type="entry name" value="TRNA-PSEUDOURIDINE SYNTHASE"/>
    <property type="match status" value="1"/>
</dbReference>
<dbReference type="SUPFAM" id="SSF55120">
    <property type="entry name" value="Pseudouridine synthase"/>
    <property type="match status" value="1"/>
</dbReference>
<sequence>MPTIEGVVAINKPPSLSSAGALRKLQEQFNPSKLFAPLIANEESQRVKNFDDQRKRRSRRARQSPKVKLGHGGTLDPLATGVLAVGIGKGTKSLGRFLDCTKGYECVVLFGAATDSYDRVGKVIGRAPYAHINKEQIEQALSKFRGKIMQKPPMFSALKVEGKKMYEYAREGKELPIEIQERPVEVLDLEMVEWLEGGTHSHEIPKTEADGEEKIVANKLLHLDETIDPPLGAEEDDAGDKTQSGAKRSRTKSTEDEFVIDAPAKRVRHSSGSPMMSGALPPEEGTESLRSEEMREQEIKVQNLDEPQENTQPPEHKLDRPSGPPAAKIRMTVTSGFYVRSFCHDLGAAVGSLALMSELVRTRQGAFELGRNVLNYDIFDKGEETWAPEVQSRLEDWSRKSGSIDEVNEDHRDEARRRNSSSEVEDRS</sequence>
<dbReference type="EC" id="5.4.99.25" evidence="3"/>
<evidence type="ECO:0000313" key="8">
    <source>
        <dbReference type="EMBL" id="KAF2238895.1"/>
    </source>
</evidence>
<dbReference type="Gene3D" id="3.30.2350.10">
    <property type="entry name" value="Pseudouridine synthase"/>
    <property type="match status" value="2"/>
</dbReference>
<dbReference type="AlphaFoldDB" id="A0A6A6HL78"/>
<organism evidence="8 9">
    <name type="scientific">Viridothelium virens</name>
    <name type="common">Speckled blister lichen</name>
    <name type="synonym">Trypethelium virens</name>
    <dbReference type="NCBI Taxonomy" id="1048519"/>
    <lineage>
        <taxon>Eukaryota</taxon>
        <taxon>Fungi</taxon>
        <taxon>Dikarya</taxon>
        <taxon>Ascomycota</taxon>
        <taxon>Pezizomycotina</taxon>
        <taxon>Dothideomycetes</taxon>
        <taxon>Dothideomycetes incertae sedis</taxon>
        <taxon>Trypetheliales</taxon>
        <taxon>Trypetheliaceae</taxon>
        <taxon>Viridothelium</taxon>
    </lineage>
</organism>
<evidence type="ECO:0000256" key="2">
    <source>
        <dbReference type="ARBA" id="ARBA00008999"/>
    </source>
</evidence>
<proteinExistence type="inferred from homology"/>
<dbReference type="OrthoDB" id="9995526at2759"/>
<evidence type="ECO:0000256" key="3">
    <source>
        <dbReference type="ARBA" id="ARBA00012787"/>
    </source>
</evidence>
<feature type="compositionally biased region" description="Basic and acidic residues" evidence="6">
    <location>
        <begin position="287"/>
        <end position="299"/>
    </location>
</feature>
<comment type="catalytic activity">
    <reaction evidence="1">
        <text>a uridine in mRNA = a pseudouridine in mRNA</text>
        <dbReference type="Rhea" id="RHEA:56644"/>
        <dbReference type="Rhea" id="RHEA-COMP:14658"/>
        <dbReference type="Rhea" id="RHEA-COMP:14659"/>
        <dbReference type="ChEBI" id="CHEBI:65314"/>
        <dbReference type="ChEBI" id="CHEBI:65315"/>
    </reaction>
</comment>
<evidence type="ECO:0000256" key="6">
    <source>
        <dbReference type="SAM" id="MobiDB-lite"/>
    </source>
</evidence>
<evidence type="ECO:0000313" key="9">
    <source>
        <dbReference type="Proteomes" id="UP000800092"/>
    </source>
</evidence>